<dbReference type="PANTHER" id="PTHR24049">
    <property type="entry name" value="CRUMBS FAMILY MEMBER"/>
    <property type="match status" value="1"/>
</dbReference>
<evidence type="ECO:0000313" key="9">
    <source>
        <dbReference type="EMBL" id="GBN11719.1"/>
    </source>
</evidence>
<feature type="domain" description="EGF-like" evidence="8">
    <location>
        <begin position="61"/>
        <end position="100"/>
    </location>
</feature>
<dbReference type="PROSITE" id="PS01187">
    <property type="entry name" value="EGF_CA"/>
    <property type="match status" value="1"/>
</dbReference>
<dbReference type="Pfam" id="PF07645">
    <property type="entry name" value="EGF_CA"/>
    <property type="match status" value="1"/>
</dbReference>
<sequence length="210" mass="23919">MVPGTQFAGERKTIDSKSPIAQQTSGERFQERRQIDDDIATKLLSPRLNSIDQKYESWNVPYDGCCYNGGTCFTTDSTRVSSMLSRWCECPKPFTGRFCEIDVDECLQESPCKEHESCINSYGGYNCTCEPDFVREGEDCIPKITCEEFPCLNGADCEDTENGQFVCRCPLGFLGRICDIRKLKEMLSHFLYPLQKRGRKANVKQKRTHA</sequence>
<dbReference type="InterPro" id="IPR009030">
    <property type="entry name" value="Growth_fac_rcpt_cys_sf"/>
</dbReference>
<dbReference type="EMBL" id="BGPR01005604">
    <property type="protein sequence ID" value="GBN11719.1"/>
    <property type="molecule type" value="Genomic_DNA"/>
</dbReference>
<dbReference type="GO" id="GO:0005886">
    <property type="term" value="C:plasma membrane"/>
    <property type="evidence" value="ECO:0007669"/>
    <property type="project" value="TreeGrafter"/>
</dbReference>
<comment type="caution">
    <text evidence="6">Lacks conserved residue(s) required for the propagation of feature annotation.</text>
</comment>
<dbReference type="InterPro" id="IPR000742">
    <property type="entry name" value="EGF"/>
</dbReference>
<evidence type="ECO:0000256" key="7">
    <source>
        <dbReference type="SAM" id="MobiDB-lite"/>
    </source>
</evidence>
<protein>
    <submittedName>
        <fullName evidence="9">Protocadherin Fat 4</fullName>
    </submittedName>
</protein>
<dbReference type="GO" id="GO:0050769">
    <property type="term" value="P:positive regulation of neurogenesis"/>
    <property type="evidence" value="ECO:0007669"/>
    <property type="project" value="UniProtKB-ARBA"/>
</dbReference>
<keyword evidence="5" id="KW-0325">Glycoprotein</keyword>
<dbReference type="SMART" id="SM00181">
    <property type="entry name" value="EGF"/>
    <property type="match status" value="3"/>
</dbReference>
<dbReference type="SUPFAM" id="SSF57184">
    <property type="entry name" value="Growth factor receptor domain"/>
    <property type="match status" value="1"/>
</dbReference>
<evidence type="ECO:0000256" key="2">
    <source>
        <dbReference type="ARBA" id="ARBA00022729"/>
    </source>
</evidence>
<keyword evidence="10" id="KW-1185">Reference proteome</keyword>
<dbReference type="GO" id="GO:0045197">
    <property type="term" value="P:establishment or maintenance of epithelial cell apical/basal polarity"/>
    <property type="evidence" value="ECO:0007669"/>
    <property type="project" value="TreeGrafter"/>
</dbReference>
<dbReference type="GO" id="GO:0005509">
    <property type="term" value="F:calcium ion binding"/>
    <property type="evidence" value="ECO:0007669"/>
    <property type="project" value="InterPro"/>
</dbReference>
<dbReference type="InterPro" id="IPR000152">
    <property type="entry name" value="EGF-type_Asp/Asn_hydroxyl_site"/>
</dbReference>
<evidence type="ECO:0000256" key="4">
    <source>
        <dbReference type="ARBA" id="ARBA00023157"/>
    </source>
</evidence>
<dbReference type="OrthoDB" id="6429343at2759"/>
<dbReference type="GO" id="GO:0048056">
    <property type="term" value="P:R3/R4 cell differentiation"/>
    <property type="evidence" value="ECO:0007669"/>
    <property type="project" value="UniProtKB-ARBA"/>
</dbReference>
<name>A0A4Y2LBD0_ARAVE</name>
<gene>
    <name evidence="9" type="primary">Fat4_1</name>
    <name evidence="9" type="ORF">AVEN_229672_1</name>
</gene>
<dbReference type="InterPro" id="IPR018097">
    <property type="entry name" value="EGF_Ca-bd_CS"/>
</dbReference>
<dbReference type="SUPFAM" id="SSF57196">
    <property type="entry name" value="EGF/Laminin"/>
    <property type="match status" value="1"/>
</dbReference>
<feature type="disulfide bond" evidence="6">
    <location>
        <begin position="90"/>
        <end position="99"/>
    </location>
</feature>
<feature type="region of interest" description="Disordered" evidence="7">
    <location>
        <begin position="1"/>
        <end position="30"/>
    </location>
</feature>
<feature type="domain" description="EGF-like" evidence="8">
    <location>
        <begin position="142"/>
        <end position="179"/>
    </location>
</feature>
<dbReference type="GO" id="GO:0007157">
    <property type="term" value="P:heterophilic cell-cell adhesion via plasma membrane cell adhesion molecules"/>
    <property type="evidence" value="ECO:0007669"/>
    <property type="project" value="TreeGrafter"/>
</dbReference>
<keyword evidence="2" id="KW-0732">Signal</keyword>
<dbReference type="PANTHER" id="PTHR24049:SF22">
    <property type="entry name" value="DROSOPHILA CRUMBS HOMOLOG"/>
    <property type="match status" value="1"/>
</dbReference>
<dbReference type="CDD" id="cd00054">
    <property type="entry name" value="EGF_CA"/>
    <property type="match status" value="1"/>
</dbReference>
<dbReference type="PROSITE" id="PS00010">
    <property type="entry name" value="ASX_HYDROXYL"/>
    <property type="match status" value="1"/>
</dbReference>
<feature type="disulfide bond" evidence="6">
    <location>
        <begin position="169"/>
        <end position="178"/>
    </location>
</feature>
<dbReference type="GO" id="GO:0032991">
    <property type="term" value="C:protein-containing complex"/>
    <property type="evidence" value="ECO:0007669"/>
    <property type="project" value="TreeGrafter"/>
</dbReference>
<dbReference type="PROSITE" id="PS00022">
    <property type="entry name" value="EGF_1"/>
    <property type="match status" value="2"/>
</dbReference>
<evidence type="ECO:0000256" key="6">
    <source>
        <dbReference type="PROSITE-ProRule" id="PRU00076"/>
    </source>
</evidence>
<reference evidence="9 10" key="1">
    <citation type="journal article" date="2019" name="Sci. Rep.">
        <title>Orb-weaving spider Araneus ventricosus genome elucidates the spidroin gene catalogue.</title>
        <authorList>
            <person name="Kono N."/>
            <person name="Nakamura H."/>
            <person name="Ohtoshi R."/>
            <person name="Moran D.A.P."/>
            <person name="Shinohara A."/>
            <person name="Yoshida Y."/>
            <person name="Fujiwara M."/>
            <person name="Mori M."/>
            <person name="Tomita M."/>
            <person name="Arakawa K."/>
        </authorList>
    </citation>
    <scope>NUCLEOTIDE SEQUENCE [LARGE SCALE GENOMIC DNA]</scope>
</reference>
<dbReference type="GO" id="GO:0016318">
    <property type="term" value="P:ommatidial rotation"/>
    <property type="evidence" value="ECO:0007669"/>
    <property type="project" value="UniProtKB-ARBA"/>
</dbReference>
<keyword evidence="3" id="KW-0677">Repeat</keyword>
<dbReference type="FunFam" id="2.10.25.10:FF:000012">
    <property type="entry name" value="Delta-like protein"/>
    <property type="match status" value="1"/>
</dbReference>
<dbReference type="Proteomes" id="UP000499080">
    <property type="component" value="Unassembled WGS sequence"/>
</dbReference>
<dbReference type="AlphaFoldDB" id="A0A4Y2LBD0"/>
<evidence type="ECO:0000259" key="8">
    <source>
        <dbReference type="PROSITE" id="PS50026"/>
    </source>
</evidence>
<dbReference type="InterPro" id="IPR001881">
    <property type="entry name" value="EGF-like_Ca-bd_dom"/>
</dbReference>
<dbReference type="Pfam" id="PF00008">
    <property type="entry name" value="EGF"/>
    <property type="match status" value="1"/>
</dbReference>
<dbReference type="InterPro" id="IPR049883">
    <property type="entry name" value="NOTCH1_EGF-like"/>
</dbReference>
<comment type="caution">
    <text evidence="9">The sequence shown here is derived from an EMBL/GenBank/DDBJ whole genome shotgun (WGS) entry which is preliminary data.</text>
</comment>
<keyword evidence="1 6" id="KW-0245">EGF-like domain</keyword>
<dbReference type="PROSITE" id="PS01186">
    <property type="entry name" value="EGF_2"/>
    <property type="match status" value="2"/>
</dbReference>
<dbReference type="PROSITE" id="PS50026">
    <property type="entry name" value="EGF_3"/>
    <property type="match status" value="3"/>
</dbReference>
<keyword evidence="4 6" id="KW-1015">Disulfide bond</keyword>
<dbReference type="InterPro" id="IPR051022">
    <property type="entry name" value="Notch_Cell-Fate_Det"/>
</dbReference>
<dbReference type="SMART" id="SM00179">
    <property type="entry name" value="EGF_CA"/>
    <property type="match status" value="2"/>
</dbReference>
<proteinExistence type="predicted"/>
<evidence type="ECO:0000256" key="5">
    <source>
        <dbReference type="ARBA" id="ARBA00023180"/>
    </source>
</evidence>
<accession>A0A4Y2LBD0</accession>
<feature type="domain" description="EGF-like" evidence="8">
    <location>
        <begin position="102"/>
        <end position="141"/>
    </location>
</feature>
<evidence type="ECO:0000256" key="1">
    <source>
        <dbReference type="ARBA" id="ARBA00022536"/>
    </source>
</evidence>
<dbReference type="Gene3D" id="2.10.25.10">
    <property type="entry name" value="Laminin"/>
    <property type="match status" value="3"/>
</dbReference>
<evidence type="ECO:0000256" key="3">
    <source>
        <dbReference type="ARBA" id="ARBA00022737"/>
    </source>
</evidence>
<evidence type="ECO:0000313" key="10">
    <source>
        <dbReference type="Proteomes" id="UP000499080"/>
    </source>
</evidence>
<organism evidence="9 10">
    <name type="scientific">Araneus ventricosus</name>
    <name type="common">Orbweaver spider</name>
    <name type="synonym">Epeira ventricosa</name>
    <dbReference type="NCBI Taxonomy" id="182803"/>
    <lineage>
        <taxon>Eukaryota</taxon>
        <taxon>Metazoa</taxon>
        <taxon>Ecdysozoa</taxon>
        <taxon>Arthropoda</taxon>
        <taxon>Chelicerata</taxon>
        <taxon>Arachnida</taxon>
        <taxon>Araneae</taxon>
        <taxon>Araneomorphae</taxon>
        <taxon>Entelegynae</taxon>
        <taxon>Araneoidea</taxon>
        <taxon>Araneidae</taxon>
        <taxon>Araneus</taxon>
    </lineage>
</organism>